<dbReference type="AlphaFoldDB" id="A0A2P6MWD4"/>
<dbReference type="STRING" id="1890364.A0A2P6MWD4"/>
<gene>
    <name evidence="2" type="ORF">PROFUN_01738</name>
</gene>
<dbReference type="Pfam" id="PF09797">
    <property type="entry name" value="NatB_MDM20"/>
    <property type="match status" value="1"/>
</dbReference>
<evidence type="ECO:0000256" key="1">
    <source>
        <dbReference type="ARBA" id="ARBA00006298"/>
    </source>
</evidence>
<proteinExistence type="inferred from homology"/>
<dbReference type="GO" id="GO:0031416">
    <property type="term" value="C:NatB complex"/>
    <property type="evidence" value="ECO:0007669"/>
    <property type="project" value="TreeGrafter"/>
</dbReference>
<organism evidence="2 3">
    <name type="scientific">Planoprotostelium fungivorum</name>
    <dbReference type="NCBI Taxonomy" id="1890364"/>
    <lineage>
        <taxon>Eukaryota</taxon>
        <taxon>Amoebozoa</taxon>
        <taxon>Evosea</taxon>
        <taxon>Variosea</taxon>
        <taxon>Cavosteliida</taxon>
        <taxon>Cavosteliaceae</taxon>
        <taxon>Planoprotostelium</taxon>
    </lineage>
</organism>
<name>A0A2P6MWD4_9EUKA</name>
<dbReference type="PANTHER" id="PTHR22767:SF3">
    <property type="entry name" value="N-ALPHA-ACETYLTRANSFERASE 25, NATB AUXILIARY SUBUNIT"/>
    <property type="match status" value="1"/>
</dbReference>
<dbReference type="PANTHER" id="PTHR22767">
    <property type="entry name" value="N-TERMINAL ACETYLTRANSFERASE-RELATED"/>
    <property type="match status" value="1"/>
</dbReference>
<dbReference type="SUPFAM" id="SSF48452">
    <property type="entry name" value="TPR-like"/>
    <property type="match status" value="1"/>
</dbReference>
<evidence type="ECO:0000313" key="2">
    <source>
        <dbReference type="EMBL" id="PRP76022.1"/>
    </source>
</evidence>
<dbReference type="Gene3D" id="1.25.40.1040">
    <property type="match status" value="1"/>
</dbReference>
<comment type="similarity">
    <text evidence="1">Belongs to the MDM20/NAA25 family.</text>
</comment>
<reference evidence="2 3" key="1">
    <citation type="journal article" date="2018" name="Genome Biol. Evol.">
        <title>Multiple Roots of Fruiting Body Formation in Amoebozoa.</title>
        <authorList>
            <person name="Hillmann F."/>
            <person name="Forbes G."/>
            <person name="Novohradska S."/>
            <person name="Ferling I."/>
            <person name="Riege K."/>
            <person name="Groth M."/>
            <person name="Westermann M."/>
            <person name="Marz M."/>
            <person name="Spaller T."/>
            <person name="Winckler T."/>
            <person name="Schaap P."/>
            <person name="Glockner G."/>
        </authorList>
    </citation>
    <scope>NUCLEOTIDE SEQUENCE [LARGE SCALE GENOMIC DNA]</scope>
    <source>
        <strain evidence="2 3">Jena</strain>
    </source>
</reference>
<dbReference type="InParanoid" id="A0A2P6MWD4"/>
<protein>
    <submittedName>
        <fullName evidence="2">Putative TPR repeat-containing protein R13F6.10</fullName>
    </submittedName>
</protein>
<comment type="caution">
    <text evidence="2">The sequence shown here is derived from an EMBL/GenBank/DDBJ whole genome shotgun (WGS) entry which is preliminary data.</text>
</comment>
<sequence>MDQRRVRPIFDAIEGRNWKQALKLCNGLAGKKPDANTPIINALKAMATERLGKPAEAEALLEQTIAMVPTDEITLNTITNTYRSLGRLDKITEMLEKVVAKYPKSEGPLELLWASYARRLEHGKARETAMKLRKLFSGDHYLLWAVQSIVLSVRGQKEGPLLQLAQRMMENLIGENKIENYESERKLGENCVTWAGLFLYLSILEQQENYEKILEVLGGKLGDLYKVEEDKHRYRGDILKKAGKYSEALSVYDKLITEFNADDWSHLIGYLDCGFHSDENHFYEIAREKLHQLQATQTDPKKSIRGPFLAEIELEKRRFERGGQEDQIFGLVVAYVQRFGDRTLCYNDISPYIVRYLDKSEELITAVRATFHDQMEQREFTSRNINFRQLECRLNRYHRLEVSQLRDVVRDIVTEYITSLRIYEKDPKEATEMAIGYPLLLMACQLLVHLSDRTGQEAYILESIALLENGFKDSQYGFPLRLLLLRLYTRLHCPRSAVECFEQLEVKHILLDTLSYLILDPLYNGQSGFAKEITRSLEDFYEENNKQTPEFVLRAFQNGNYSKISEFIQFKERLERSHTGLMSRTEEFLEDIKRSSDLDALFTRLPEISVTEEKIEKMTLNHERSILQHQFPENYSSPYLNEVTHTCTDVLSISSEEQRDRIKLRATLAHLLKSTVQDKDMKENLQRFVSLSEKISGTEFQKKSLRNLVEIFQLTIEISKLNNESTTEDSDAVAQKLNQLEGSTQEIFAELQGQLSTDGRFNLKSIPLLNQFVSENLAWLLLSYQTWSKHVPTVVKKKKDTVDNRESCRTAMKNMMQWLKNTTSSLNEFFLLETTKHPNGALFNPSDAVTFQLGWSSDKSTATTNPSSRL</sequence>
<dbReference type="FunCoup" id="A0A2P6MWD4">
    <property type="interactions" value="674"/>
</dbReference>
<dbReference type="Proteomes" id="UP000241769">
    <property type="component" value="Unassembled WGS sequence"/>
</dbReference>
<dbReference type="InterPro" id="IPR019183">
    <property type="entry name" value="NAA25_NatB_aux_su"/>
</dbReference>
<accession>A0A2P6MWD4</accession>
<keyword evidence="3" id="KW-1185">Reference proteome</keyword>
<dbReference type="EMBL" id="MDYQ01000353">
    <property type="protein sequence ID" value="PRP76022.1"/>
    <property type="molecule type" value="Genomic_DNA"/>
</dbReference>
<dbReference type="OrthoDB" id="19136at2759"/>
<dbReference type="InterPro" id="IPR011990">
    <property type="entry name" value="TPR-like_helical_dom_sf"/>
</dbReference>
<evidence type="ECO:0000313" key="3">
    <source>
        <dbReference type="Proteomes" id="UP000241769"/>
    </source>
</evidence>